<dbReference type="Gene3D" id="3.30.70.100">
    <property type="match status" value="1"/>
</dbReference>
<evidence type="ECO:0000313" key="2">
    <source>
        <dbReference type="Proteomes" id="UP000032180"/>
    </source>
</evidence>
<evidence type="ECO:0000313" key="1">
    <source>
        <dbReference type="EnsemblPlants" id="LPERR09G02130.1"/>
    </source>
</evidence>
<reference evidence="1" key="3">
    <citation type="submission" date="2015-04" db="UniProtKB">
        <authorList>
            <consortium name="EnsemblPlants"/>
        </authorList>
    </citation>
    <scope>IDENTIFICATION</scope>
</reference>
<sequence>MPKQKIVLKLLLDGEKKKRKAFKAAVGTNGVTSASMEGDKLIVIGEGVDAIALTTMLRRSIGNVELLTVSNGDDKMKMAGGMGMGMGFGGGGHGGGGMGMGFGGGGHGKEGKEGKEGGGKLVADHGAAPMMQYPAMPPAYQQYNPAPATYPVYPSYPGYSQQEQDPGCSIIVQNQAKVCGWLEEVIMHGQAKMIQRGGWIEVLKV</sequence>
<evidence type="ECO:0008006" key="3">
    <source>
        <dbReference type="Google" id="ProtNLM"/>
    </source>
</evidence>
<dbReference type="Proteomes" id="UP000032180">
    <property type="component" value="Chromosome 9"/>
</dbReference>
<dbReference type="Gramene" id="LPERR09G02130.1">
    <property type="protein sequence ID" value="LPERR09G02130.1"/>
    <property type="gene ID" value="LPERR09G02130"/>
</dbReference>
<protein>
    <recommendedName>
        <fullName evidence="3">HMA domain-containing protein</fullName>
    </recommendedName>
</protein>
<keyword evidence="2" id="KW-1185">Reference proteome</keyword>
<dbReference type="EnsemblPlants" id="LPERR09G02130.1">
    <property type="protein sequence ID" value="LPERR09G02130.1"/>
    <property type="gene ID" value="LPERR09G02130"/>
</dbReference>
<organism evidence="1 2">
    <name type="scientific">Leersia perrieri</name>
    <dbReference type="NCBI Taxonomy" id="77586"/>
    <lineage>
        <taxon>Eukaryota</taxon>
        <taxon>Viridiplantae</taxon>
        <taxon>Streptophyta</taxon>
        <taxon>Embryophyta</taxon>
        <taxon>Tracheophyta</taxon>
        <taxon>Spermatophyta</taxon>
        <taxon>Magnoliopsida</taxon>
        <taxon>Liliopsida</taxon>
        <taxon>Poales</taxon>
        <taxon>Poaceae</taxon>
        <taxon>BOP clade</taxon>
        <taxon>Oryzoideae</taxon>
        <taxon>Oryzeae</taxon>
        <taxon>Oryzinae</taxon>
        <taxon>Leersia</taxon>
    </lineage>
</organism>
<reference evidence="1 2" key="1">
    <citation type="submission" date="2012-08" db="EMBL/GenBank/DDBJ databases">
        <title>Oryza genome evolution.</title>
        <authorList>
            <person name="Wing R.A."/>
        </authorList>
    </citation>
    <scope>NUCLEOTIDE SEQUENCE</scope>
</reference>
<dbReference type="PANTHER" id="PTHR46371">
    <property type="entry name" value="OS04G0464100 PROTEIN"/>
    <property type="match status" value="1"/>
</dbReference>
<name>A0A0D9XBV1_9ORYZ</name>
<reference evidence="2" key="2">
    <citation type="submission" date="2013-12" db="EMBL/GenBank/DDBJ databases">
        <authorList>
            <person name="Yu Y."/>
            <person name="Lee S."/>
            <person name="de Baynast K."/>
            <person name="Wissotski M."/>
            <person name="Liu L."/>
            <person name="Talag J."/>
            <person name="Goicoechea J."/>
            <person name="Angelova A."/>
            <person name="Jetty R."/>
            <person name="Kudrna D."/>
            <person name="Golser W."/>
            <person name="Rivera L."/>
            <person name="Zhang J."/>
            <person name="Wing R."/>
        </authorList>
    </citation>
    <scope>NUCLEOTIDE SEQUENCE</scope>
</reference>
<proteinExistence type="predicted"/>
<dbReference type="InterPro" id="IPR044296">
    <property type="entry name" value="HIPP46"/>
</dbReference>
<dbReference type="HOGENOM" id="CLU_1436828_0_0_1"/>
<dbReference type="eggNOG" id="KOG0017">
    <property type="taxonomic scope" value="Eukaryota"/>
</dbReference>
<dbReference type="AlphaFoldDB" id="A0A0D9XBV1"/>
<dbReference type="STRING" id="77586.A0A0D9XBV1"/>
<accession>A0A0D9XBV1</accession>